<evidence type="ECO:0000313" key="3">
    <source>
        <dbReference type="Proteomes" id="UP000245429"/>
    </source>
</evidence>
<gene>
    <name evidence="2" type="ORF">DI487_10200</name>
</gene>
<accession>A0A2U8QVN1</accession>
<dbReference type="EMBL" id="CP029463">
    <property type="protein sequence ID" value="AWM14183.1"/>
    <property type="molecule type" value="Genomic_DNA"/>
</dbReference>
<organism evidence="2 3">
    <name type="scientific">Flavobacterium sediminis</name>
    <dbReference type="NCBI Taxonomy" id="2201181"/>
    <lineage>
        <taxon>Bacteria</taxon>
        <taxon>Pseudomonadati</taxon>
        <taxon>Bacteroidota</taxon>
        <taxon>Flavobacteriia</taxon>
        <taxon>Flavobacteriales</taxon>
        <taxon>Flavobacteriaceae</taxon>
        <taxon>Flavobacterium</taxon>
    </lineage>
</organism>
<keyword evidence="1" id="KW-1133">Transmembrane helix</keyword>
<keyword evidence="3" id="KW-1185">Reference proteome</keyword>
<dbReference type="KEGG" id="fse:DI487_10200"/>
<dbReference type="AlphaFoldDB" id="A0A2U8QVN1"/>
<sequence length="61" mass="6735">MVLYLVFFYSLLFGVSGGFLVVFCLWIPHYFDTGQMGVGCGGGTGGRWGVRLFYIVQIMAS</sequence>
<evidence type="ECO:0000256" key="1">
    <source>
        <dbReference type="SAM" id="Phobius"/>
    </source>
</evidence>
<keyword evidence="1" id="KW-0812">Transmembrane</keyword>
<name>A0A2U8QVN1_9FLAO</name>
<feature type="transmembrane region" description="Helical" evidence="1">
    <location>
        <begin position="6"/>
        <end position="27"/>
    </location>
</feature>
<protein>
    <submittedName>
        <fullName evidence="2">Uncharacterized protein</fullName>
    </submittedName>
</protein>
<dbReference type="Proteomes" id="UP000245429">
    <property type="component" value="Chromosome"/>
</dbReference>
<keyword evidence="1" id="KW-0472">Membrane</keyword>
<evidence type="ECO:0000313" key="2">
    <source>
        <dbReference type="EMBL" id="AWM14183.1"/>
    </source>
</evidence>
<reference evidence="2 3" key="1">
    <citation type="submission" date="2018-05" db="EMBL/GenBank/DDBJ databases">
        <title>Flavobacterium sp. MEBiC07310.</title>
        <authorList>
            <person name="Baek K."/>
        </authorList>
    </citation>
    <scope>NUCLEOTIDE SEQUENCE [LARGE SCALE GENOMIC DNA]</scope>
    <source>
        <strain evidence="2 3">MEBiC07310</strain>
    </source>
</reference>
<proteinExistence type="predicted"/>